<gene>
    <name evidence="1" type="ORF">S03H2_64351</name>
</gene>
<sequence length="125" mass="14080">MAEVKLQERGLDALFRNDGFEFTDTFVPYTSGEIGNYYIESTVVKKSGRDYRVACKSIERLIKTHVSYPWDFVISGGESRDWPFSSPVAVMLGRPHFMIYKDGKTKGADVTGETVIHIAGLINDH</sequence>
<name>X1I8N6_9ZZZZ</name>
<dbReference type="InterPro" id="IPR029057">
    <property type="entry name" value="PRTase-like"/>
</dbReference>
<proteinExistence type="predicted"/>
<dbReference type="SUPFAM" id="SSF53271">
    <property type="entry name" value="PRTase-like"/>
    <property type="match status" value="1"/>
</dbReference>
<organism evidence="1">
    <name type="scientific">marine sediment metagenome</name>
    <dbReference type="NCBI Taxonomy" id="412755"/>
    <lineage>
        <taxon>unclassified sequences</taxon>
        <taxon>metagenomes</taxon>
        <taxon>ecological metagenomes</taxon>
    </lineage>
</organism>
<accession>X1I8N6</accession>
<reference evidence="1" key="1">
    <citation type="journal article" date="2014" name="Front. Microbiol.">
        <title>High frequency of phylogenetically diverse reductive dehalogenase-homologous genes in deep subseafloor sedimentary metagenomes.</title>
        <authorList>
            <person name="Kawai M."/>
            <person name="Futagami T."/>
            <person name="Toyoda A."/>
            <person name="Takaki Y."/>
            <person name="Nishi S."/>
            <person name="Hori S."/>
            <person name="Arai W."/>
            <person name="Tsubouchi T."/>
            <person name="Morono Y."/>
            <person name="Uchiyama I."/>
            <person name="Ito T."/>
            <person name="Fujiyama A."/>
            <person name="Inagaki F."/>
            <person name="Takami H."/>
        </authorList>
    </citation>
    <scope>NUCLEOTIDE SEQUENCE</scope>
    <source>
        <strain evidence="1">Expedition CK06-06</strain>
    </source>
</reference>
<dbReference type="Gene3D" id="3.40.50.2020">
    <property type="match status" value="1"/>
</dbReference>
<dbReference type="AlphaFoldDB" id="X1I8N6"/>
<dbReference type="EMBL" id="BARU01041792">
    <property type="protein sequence ID" value="GAH78042.1"/>
    <property type="molecule type" value="Genomic_DNA"/>
</dbReference>
<feature type="non-terminal residue" evidence="1">
    <location>
        <position position="125"/>
    </location>
</feature>
<protein>
    <submittedName>
        <fullName evidence="1">Uncharacterized protein</fullName>
    </submittedName>
</protein>
<comment type="caution">
    <text evidence="1">The sequence shown here is derived from an EMBL/GenBank/DDBJ whole genome shotgun (WGS) entry which is preliminary data.</text>
</comment>
<evidence type="ECO:0000313" key="1">
    <source>
        <dbReference type="EMBL" id="GAH78042.1"/>
    </source>
</evidence>